<keyword evidence="1" id="KW-0811">Translocation</keyword>
<keyword evidence="1" id="KW-0999">Mitochondrion inner membrane</keyword>
<keyword evidence="1" id="KW-0813">Transport</keyword>
<evidence type="ECO:0000256" key="2">
    <source>
        <dbReference type="SAM" id="MobiDB-lite"/>
    </source>
</evidence>
<comment type="similarity">
    <text evidence="1">Belongs to the small Tim family.</text>
</comment>
<dbReference type="InterPro" id="IPR035427">
    <property type="entry name" value="Tim10-like_dom_sf"/>
</dbReference>
<comment type="function">
    <text evidence="1">Mitochondrial intermembrane chaperone that participates in the import and insertion of some multi-pass transmembrane proteins into the mitochondrial inner membrane. Also required for the transfer of beta-barrel precursors from the TOM complex to the sorting and assembly machinery (SAM complex) of the outer membrane. Acts as a chaperone-like protein that protects the hydrophobic precursors from aggregation and guide them through the mitochondrial intermembrane space.</text>
</comment>
<evidence type="ECO:0000259" key="3">
    <source>
        <dbReference type="Pfam" id="PF02953"/>
    </source>
</evidence>
<evidence type="ECO:0000313" key="5">
    <source>
        <dbReference type="Proteomes" id="UP001642540"/>
    </source>
</evidence>
<accession>A0ABP1PX94</accession>
<evidence type="ECO:0000313" key="4">
    <source>
        <dbReference type="EMBL" id="CAL8074113.1"/>
    </source>
</evidence>
<comment type="subcellular location">
    <subcellularLocation>
        <location evidence="1">Mitochondrion inner membrane</location>
        <topology evidence="1">Peripheral membrane protein</topology>
        <orientation evidence="1">Intermembrane side</orientation>
    </subcellularLocation>
</comment>
<dbReference type="EMBL" id="CAXLJM020000007">
    <property type="protein sequence ID" value="CAL8074113.1"/>
    <property type="molecule type" value="Genomic_DNA"/>
</dbReference>
<feature type="region of interest" description="Disordered" evidence="2">
    <location>
        <begin position="1"/>
        <end position="34"/>
    </location>
</feature>
<dbReference type="Proteomes" id="UP001642540">
    <property type="component" value="Unassembled WGS sequence"/>
</dbReference>
<gene>
    <name evidence="4" type="ORF">ODALV1_LOCUS2802</name>
</gene>
<protein>
    <recommendedName>
        <fullName evidence="1">Mitochondrial import inner membrane translocase subunit</fullName>
    </recommendedName>
</protein>
<keyword evidence="5" id="KW-1185">Reference proteome</keyword>
<keyword evidence="1" id="KW-0143">Chaperone</keyword>
<keyword evidence="1" id="KW-0472">Membrane</keyword>
<organism evidence="4 5">
    <name type="scientific">Orchesella dallaii</name>
    <dbReference type="NCBI Taxonomy" id="48710"/>
    <lineage>
        <taxon>Eukaryota</taxon>
        <taxon>Metazoa</taxon>
        <taxon>Ecdysozoa</taxon>
        <taxon>Arthropoda</taxon>
        <taxon>Hexapoda</taxon>
        <taxon>Collembola</taxon>
        <taxon>Entomobryomorpha</taxon>
        <taxon>Entomobryoidea</taxon>
        <taxon>Orchesellidae</taxon>
        <taxon>Orchesellinae</taxon>
        <taxon>Orchesella</taxon>
    </lineage>
</organism>
<keyword evidence="1" id="KW-0496">Mitochondrion</keyword>
<evidence type="ECO:0000256" key="1">
    <source>
        <dbReference type="RuleBase" id="RU367043"/>
    </source>
</evidence>
<comment type="subunit">
    <text evidence="1">Heterohexamer.</text>
</comment>
<comment type="caution">
    <text evidence="4">The sequence shown here is derived from an EMBL/GenBank/DDBJ whole genome shotgun (WGS) entry which is preliminary data.</text>
</comment>
<dbReference type="Gene3D" id="1.10.287.810">
    <property type="entry name" value="Mitochondrial import inner membrane translocase subunit tim13 like domains"/>
    <property type="match status" value="1"/>
</dbReference>
<dbReference type="InterPro" id="IPR004217">
    <property type="entry name" value="Tim10-like"/>
</dbReference>
<keyword evidence="1" id="KW-0653">Protein transport</keyword>
<name>A0ABP1PX94_9HEXA</name>
<feature type="compositionally biased region" description="Low complexity" evidence="2">
    <location>
        <begin position="15"/>
        <end position="34"/>
    </location>
</feature>
<dbReference type="SUPFAM" id="SSF144122">
    <property type="entry name" value="Tim10-like"/>
    <property type="match status" value="1"/>
</dbReference>
<keyword evidence="1" id="KW-1015">Disulfide bond</keyword>
<feature type="domain" description="Tim10-like" evidence="3">
    <location>
        <begin position="43"/>
        <end position="104"/>
    </location>
</feature>
<comment type="domain">
    <text evidence="1">The twin CX3C motif contains 4 conserved Cys residues that form 2 disulfide bonds in the mitochondrial intermembrane space.</text>
</comment>
<dbReference type="Pfam" id="PF02953">
    <property type="entry name" value="zf-Tim10_DDP"/>
    <property type="match status" value="1"/>
</dbReference>
<proteinExistence type="inferred from homology"/>
<sequence length="113" mass="12062">MSNSGFDTSLGMGSGLYPGSSTSGTSSSLEDASGAASAELQEFIAMEQQKQQLRATIQNLTDTCWEKCLPGNPGSRLDSKTEACLENCVHRFFDVTVMIANRFASALQRQGGM</sequence>
<reference evidence="4 5" key="1">
    <citation type="submission" date="2024-08" db="EMBL/GenBank/DDBJ databases">
        <authorList>
            <person name="Cucini C."/>
            <person name="Frati F."/>
        </authorList>
    </citation>
    <scope>NUCLEOTIDE SEQUENCE [LARGE SCALE GENOMIC DNA]</scope>
</reference>